<dbReference type="STRING" id="1569628.A0A316UHU9"/>
<dbReference type="Gene3D" id="1.20.120.1080">
    <property type="match status" value="1"/>
</dbReference>
<comment type="similarity">
    <text evidence="1">Belongs to the DEAD box helicase family. DEAH subfamily.</text>
</comment>
<dbReference type="PANTHER" id="PTHR18934:SF99">
    <property type="entry name" value="ATP-DEPENDENT RNA HELICASE DHX37-RELATED"/>
    <property type="match status" value="1"/>
</dbReference>
<dbReference type="GO" id="GO:0000462">
    <property type="term" value="P:maturation of SSU-rRNA from tricistronic rRNA transcript (SSU-rRNA, 5.8S rRNA, LSU-rRNA)"/>
    <property type="evidence" value="ECO:0007669"/>
    <property type="project" value="TreeGrafter"/>
</dbReference>
<feature type="compositionally biased region" description="Acidic residues" evidence="6">
    <location>
        <begin position="846"/>
        <end position="866"/>
    </location>
</feature>
<evidence type="ECO:0000256" key="3">
    <source>
        <dbReference type="ARBA" id="ARBA00022801"/>
    </source>
</evidence>
<dbReference type="SMART" id="SM00847">
    <property type="entry name" value="HA2"/>
    <property type="match status" value="1"/>
</dbReference>
<keyword evidence="4" id="KW-0347">Helicase</keyword>
<keyword evidence="2" id="KW-0547">Nucleotide-binding</keyword>
<dbReference type="PANTHER" id="PTHR18934">
    <property type="entry name" value="ATP-DEPENDENT RNA HELICASE"/>
    <property type="match status" value="1"/>
</dbReference>
<feature type="region of interest" description="Disordered" evidence="6">
    <location>
        <begin position="916"/>
        <end position="936"/>
    </location>
</feature>
<dbReference type="PROSITE" id="PS00690">
    <property type="entry name" value="DEAH_ATP_HELICASE"/>
    <property type="match status" value="1"/>
</dbReference>
<feature type="domain" description="Helicase C-terminal" evidence="8">
    <location>
        <begin position="361"/>
        <end position="569"/>
    </location>
</feature>
<feature type="compositionally biased region" description="Low complexity" evidence="6">
    <location>
        <begin position="71"/>
        <end position="83"/>
    </location>
</feature>
<keyword evidence="3 9" id="KW-0378">Hydrolase</keyword>
<evidence type="ECO:0000256" key="6">
    <source>
        <dbReference type="SAM" id="MobiDB-lite"/>
    </source>
</evidence>
<dbReference type="SMART" id="SM00487">
    <property type="entry name" value="DEXDc"/>
    <property type="match status" value="1"/>
</dbReference>
<dbReference type="GO" id="GO:1990904">
    <property type="term" value="C:ribonucleoprotein complex"/>
    <property type="evidence" value="ECO:0007669"/>
    <property type="project" value="UniProtKB-ARBA"/>
</dbReference>
<feature type="compositionally biased region" description="Low complexity" evidence="6">
    <location>
        <begin position="90"/>
        <end position="106"/>
    </location>
</feature>
<dbReference type="Proteomes" id="UP000245884">
    <property type="component" value="Unassembled WGS sequence"/>
</dbReference>
<dbReference type="GO" id="GO:0005524">
    <property type="term" value="F:ATP binding"/>
    <property type="evidence" value="ECO:0007669"/>
    <property type="project" value="UniProtKB-KW"/>
</dbReference>
<organism evidence="9 10">
    <name type="scientific">Jaminaea rosea</name>
    <dbReference type="NCBI Taxonomy" id="1569628"/>
    <lineage>
        <taxon>Eukaryota</taxon>
        <taxon>Fungi</taxon>
        <taxon>Dikarya</taxon>
        <taxon>Basidiomycota</taxon>
        <taxon>Ustilaginomycotina</taxon>
        <taxon>Exobasidiomycetes</taxon>
        <taxon>Microstromatales</taxon>
        <taxon>Microstromatales incertae sedis</taxon>
        <taxon>Jaminaea</taxon>
    </lineage>
</organism>
<feature type="region of interest" description="Disordered" evidence="6">
    <location>
        <begin position="755"/>
        <end position="776"/>
    </location>
</feature>
<protein>
    <submittedName>
        <fullName evidence="9">P-loop containing nucleoside triphosphate hydrolase protein</fullName>
    </submittedName>
</protein>
<dbReference type="CDD" id="cd18791">
    <property type="entry name" value="SF2_C_RHA"/>
    <property type="match status" value="1"/>
</dbReference>
<feature type="compositionally biased region" description="Polar residues" evidence="6">
    <location>
        <begin position="15"/>
        <end position="25"/>
    </location>
</feature>
<dbReference type="InterPro" id="IPR027417">
    <property type="entry name" value="P-loop_NTPase"/>
</dbReference>
<proteinExistence type="inferred from homology"/>
<evidence type="ECO:0000259" key="7">
    <source>
        <dbReference type="PROSITE" id="PS51192"/>
    </source>
</evidence>
<evidence type="ECO:0000256" key="1">
    <source>
        <dbReference type="ARBA" id="ARBA00008792"/>
    </source>
</evidence>
<dbReference type="GO" id="GO:0005730">
    <property type="term" value="C:nucleolus"/>
    <property type="evidence" value="ECO:0007669"/>
    <property type="project" value="TreeGrafter"/>
</dbReference>
<accession>A0A316UHU9</accession>
<evidence type="ECO:0000256" key="2">
    <source>
        <dbReference type="ARBA" id="ARBA00022741"/>
    </source>
</evidence>
<dbReference type="RefSeq" id="XP_025359412.1">
    <property type="nucleotide sequence ID" value="XM_025509975.1"/>
</dbReference>
<evidence type="ECO:0000256" key="4">
    <source>
        <dbReference type="ARBA" id="ARBA00022806"/>
    </source>
</evidence>
<dbReference type="InterPro" id="IPR014001">
    <property type="entry name" value="Helicase_ATP-bd"/>
</dbReference>
<feature type="region of interest" description="Disordered" evidence="6">
    <location>
        <begin position="822"/>
        <end position="876"/>
    </location>
</feature>
<dbReference type="InterPro" id="IPR002464">
    <property type="entry name" value="DNA/RNA_helicase_DEAH_CS"/>
</dbReference>
<keyword evidence="5" id="KW-0067">ATP-binding</keyword>
<evidence type="ECO:0000313" key="9">
    <source>
        <dbReference type="EMBL" id="PWN24800.1"/>
    </source>
</evidence>
<dbReference type="Gene3D" id="3.40.50.300">
    <property type="entry name" value="P-loop containing nucleotide triphosphate hydrolases"/>
    <property type="match status" value="2"/>
</dbReference>
<dbReference type="EMBL" id="KZ819679">
    <property type="protein sequence ID" value="PWN24800.1"/>
    <property type="molecule type" value="Genomic_DNA"/>
</dbReference>
<dbReference type="Pfam" id="PF21010">
    <property type="entry name" value="HA2_C"/>
    <property type="match status" value="1"/>
</dbReference>
<dbReference type="GO" id="GO:0016787">
    <property type="term" value="F:hydrolase activity"/>
    <property type="evidence" value="ECO:0007669"/>
    <property type="project" value="UniProtKB-KW"/>
</dbReference>
<feature type="region of interest" description="Disordered" evidence="6">
    <location>
        <begin position="1"/>
        <end position="106"/>
    </location>
</feature>
<dbReference type="InterPro" id="IPR007502">
    <property type="entry name" value="Helicase-assoc_dom"/>
</dbReference>
<dbReference type="InterPro" id="IPR001650">
    <property type="entry name" value="Helicase_C-like"/>
</dbReference>
<reference evidence="9 10" key="1">
    <citation type="journal article" date="2018" name="Mol. Biol. Evol.">
        <title>Broad Genomic Sampling Reveals a Smut Pathogenic Ancestry of the Fungal Clade Ustilaginomycotina.</title>
        <authorList>
            <person name="Kijpornyongpan T."/>
            <person name="Mondo S.J."/>
            <person name="Barry K."/>
            <person name="Sandor L."/>
            <person name="Lee J."/>
            <person name="Lipzen A."/>
            <person name="Pangilinan J."/>
            <person name="LaButti K."/>
            <person name="Hainaut M."/>
            <person name="Henrissat B."/>
            <person name="Grigoriev I.V."/>
            <person name="Spatafora J.W."/>
            <person name="Aime M.C."/>
        </authorList>
    </citation>
    <scope>NUCLEOTIDE SEQUENCE [LARGE SCALE GENOMIC DNA]</scope>
    <source>
        <strain evidence="9 10">MCA 5214</strain>
    </source>
</reference>
<feature type="domain" description="Helicase ATP-binding" evidence="7">
    <location>
        <begin position="123"/>
        <end position="331"/>
    </location>
</feature>
<dbReference type="AlphaFoldDB" id="A0A316UHU9"/>
<dbReference type="GO" id="GO:0003723">
    <property type="term" value="F:RNA binding"/>
    <property type="evidence" value="ECO:0007669"/>
    <property type="project" value="TreeGrafter"/>
</dbReference>
<dbReference type="Pfam" id="PF00271">
    <property type="entry name" value="Helicase_C"/>
    <property type="match status" value="1"/>
</dbReference>
<sequence length="1007" mass="109637">MSLWGLRDNVPEAGPSTSRLTPSESPQKKRPRSSDPLNGRKQQQQQHKKAKPAPFANRPAVAHTHANGGTSSSSAQSSPSARSHPLPTTSNKAGPSSSSSGPPNKLLSIRQRLPIWSSRDRIVDEIRSNETTILVADTGSGKSTQVPQFLHSCSDGYFTSGHRLVGITQPRRMAAISLSKRVALEMAHTDGEASPLVGYAIRFQDKTTRRTRIKFMTDGWLLREFVRGAAQLVAEGKDIDDVHDAGHAGLLPQYSCLIIDEAHERSVRTDLLLGLAKRVQRRRRELRREWEQRGKKQGKEPQLLHIVVMSATLDADLFSRFFASEEGKPAPVLYVQGRTHEVTVNHLIEAEPDWLDAAKRQVLQLHVSRPLPGDILVFGTGAEEIESLCSSLRHLSNHLPQWAEDRQRATGQKTAVGALHVVPLYAALGNKAVAEVYRPTPVGCRKVVVATNIAETSVTIPGVRYVVDCGLAKEKMHVSASGIASIAAANGNAASEQAHQQQQGIETLTTRAISQSAAAQRAGRAGREAAGECYRLYPRVELERMDATTMPEIHRAELSSVALDCFAAGVDPREVDWVDAPREGKLEGAVMELAGLGAVERRGRVKAKGEERNGTTQNGTDDTKEGKLVLTEMGQRMALLPLPPRFSHLLLTAANTASPAVVHQARDLVAILSSERDIFLEPSAAAVRSSDQDKGKRRPAGKDGEEEDGDLSERLEVKRAEANKARSAFRHWSGDHVTMLRAFYAYLKTKRSASTFTSSQNGQPNHNVGKSKGKDKAASAAALQEVKTWCNAHYLSLRALREIEEIRDQIDGICRKAGILPRHDEKDDAGDTNGSLTKRQGKGGEDSSDGSDEEGVDAEEDSDDSDAPLRVIKRSDRVKMQEEDDFTSNLLDDANEDYASLRKCLVTGRSTSHLAMRLGGDSSSSSGNAPPGQAGSYRVLCGPEVFKLHPASSLHPQRSAGVSGGVSLPRMLVFEELMYTSQLFVRCASAIDVEWVREGMMKEGGGM</sequence>
<keyword evidence="10" id="KW-1185">Reference proteome</keyword>
<evidence type="ECO:0000313" key="10">
    <source>
        <dbReference type="Proteomes" id="UP000245884"/>
    </source>
</evidence>
<gene>
    <name evidence="9" type="ORF">BDZ90DRAFT_96672</name>
</gene>
<feature type="compositionally biased region" description="Basic and acidic residues" evidence="6">
    <location>
        <begin position="604"/>
        <end position="613"/>
    </location>
</feature>
<dbReference type="PROSITE" id="PS51192">
    <property type="entry name" value="HELICASE_ATP_BIND_1"/>
    <property type="match status" value="1"/>
</dbReference>
<name>A0A316UHU9_9BASI</name>
<dbReference type="GeneID" id="37031798"/>
<feature type="region of interest" description="Disordered" evidence="6">
    <location>
        <begin position="683"/>
        <end position="712"/>
    </location>
</feature>
<dbReference type="SMART" id="SM00490">
    <property type="entry name" value="HELICc"/>
    <property type="match status" value="1"/>
</dbReference>
<dbReference type="SUPFAM" id="SSF52540">
    <property type="entry name" value="P-loop containing nucleoside triphosphate hydrolases"/>
    <property type="match status" value="1"/>
</dbReference>
<evidence type="ECO:0000259" key="8">
    <source>
        <dbReference type="PROSITE" id="PS51194"/>
    </source>
</evidence>
<feature type="compositionally biased region" description="Polar residues" evidence="6">
    <location>
        <begin position="755"/>
        <end position="768"/>
    </location>
</feature>
<feature type="region of interest" description="Disordered" evidence="6">
    <location>
        <begin position="604"/>
        <end position="624"/>
    </location>
</feature>
<evidence type="ECO:0000256" key="5">
    <source>
        <dbReference type="ARBA" id="ARBA00022840"/>
    </source>
</evidence>
<dbReference type="PROSITE" id="PS51194">
    <property type="entry name" value="HELICASE_CTER"/>
    <property type="match status" value="1"/>
</dbReference>
<dbReference type="OrthoDB" id="10253254at2759"/>
<dbReference type="GO" id="GO:0004386">
    <property type="term" value="F:helicase activity"/>
    <property type="evidence" value="ECO:0007669"/>
    <property type="project" value="UniProtKB-KW"/>
</dbReference>